<reference evidence="2 3" key="1">
    <citation type="submission" date="2024-10" db="EMBL/GenBank/DDBJ databases">
        <title>Updated reference genomes for cyclostephanoid diatoms.</title>
        <authorList>
            <person name="Roberts W.R."/>
            <person name="Alverson A.J."/>
        </authorList>
    </citation>
    <scope>NUCLEOTIDE SEQUENCE [LARGE SCALE GENOMIC DNA]</scope>
    <source>
        <strain evidence="2 3">AJA276-08</strain>
    </source>
</reference>
<organism evidence="2 3">
    <name type="scientific">Stephanodiscus triporus</name>
    <dbReference type="NCBI Taxonomy" id="2934178"/>
    <lineage>
        <taxon>Eukaryota</taxon>
        <taxon>Sar</taxon>
        <taxon>Stramenopiles</taxon>
        <taxon>Ochrophyta</taxon>
        <taxon>Bacillariophyta</taxon>
        <taxon>Coscinodiscophyceae</taxon>
        <taxon>Thalassiosirophycidae</taxon>
        <taxon>Stephanodiscales</taxon>
        <taxon>Stephanodiscaceae</taxon>
        <taxon>Stephanodiscus</taxon>
    </lineage>
</organism>
<protein>
    <submittedName>
        <fullName evidence="2">Uncharacterized protein</fullName>
    </submittedName>
</protein>
<feature type="region of interest" description="Disordered" evidence="1">
    <location>
        <begin position="228"/>
        <end position="254"/>
    </location>
</feature>
<accession>A0ABD3PHA1</accession>
<proteinExistence type="predicted"/>
<dbReference type="EMBL" id="JALLAZ020000785">
    <property type="protein sequence ID" value="KAL3787329.1"/>
    <property type="molecule type" value="Genomic_DNA"/>
</dbReference>
<feature type="compositionally biased region" description="Basic residues" evidence="1">
    <location>
        <begin position="245"/>
        <end position="254"/>
    </location>
</feature>
<evidence type="ECO:0000313" key="3">
    <source>
        <dbReference type="Proteomes" id="UP001530315"/>
    </source>
</evidence>
<name>A0ABD3PHA1_9STRA</name>
<feature type="compositionally biased region" description="Basic and acidic residues" evidence="1">
    <location>
        <begin position="100"/>
        <end position="109"/>
    </location>
</feature>
<evidence type="ECO:0000313" key="2">
    <source>
        <dbReference type="EMBL" id="KAL3787329.1"/>
    </source>
</evidence>
<feature type="region of interest" description="Disordered" evidence="1">
    <location>
        <begin position="1"/>
        <end position="41"/>
    </location>
</feature>
<dbReference type="Proteomes" id="UP001530315">
    <property type="component" value="Unassembled WGS sequence"/>
</dbReference>
<dbReference type="AlphaFoldDB" id="A0ABD3PHA1"/>
<sequence length="254" mass="27012">MSYPQTRGKFLGNMPASSIPSGSDARGIGGAAERDSLDDLRSNVRNLKTAAASRRRALECQRRLVLDDLDTAEDIVLALLESASGVAGALSEMTTARSTKSNDERRSGGEDEGASGGDSFEDLATRVRSGGAVYSAGVKKLHKLLAPHAHYVKSLNGRDGGASTNGGQRSSERLAVSLSSAAGSEDGALGSIVEEATSNMYAVRVKKRLAMERCEILRQMIQLEEDEVYEDEGVKRPQNANAAGSKRKHDSIEN</sequence>
<feature type="region of interest" description="Disordered" evidence="1">
    <location>
        <begin position="91"/>
        <end position="121"/>
    </location>
</feature>
<feature type="compositionally biased region" description="Basic and acidic residues" evidence="1">
    <location>
        <begin position="32"/>
        <end position="41"/>
    </location>
</feature>
<keyword evidence="3" id="KW-1185">Reference proteome</keyword>
<evidence type="ECO:0000256" key="1">
    <source>
        <dbReference type="SAM" id="MobiDB-lite"/>
    </source>
</evidence>
<gene>
    <name evidence="2" type="ORF">ACHAW5_009338</name>
</gene>
<comment type="caution">
    <text evidence="2">The sequence shown here is derived from an EMBL/GenBank/DDBJ whole genome shotgun (WGS) entry which is preliminary data.</text>
</comment>